<evidence type="ECO:0000313" key="2">
    <source>
        <dbReference type="Proteomes" id="UP000580250"/>
    </source>
</evidence>
<dbReference type="EMBL" id="CAJEWN010000137">
    <property type="protein sequence ID" value="CAD2168206.1"/>
    <property type="molecule type" value="Genomic_DNA"/>
</dbReference>
<dbReference type="Proteomes" id="UP000580250">
    <property type="component" value="Unassembled WGS sequence"/>
</dbReference>
<evidence type="ECO:0000313" key="1">
    <source>
        <dbReference type="EMBL" id="CAD2168206.1"/>
    </source>
</evidence>
<gene>
    <name evidence="1" type="ORF">MENT_LOCUS19554</name>
</gene>
<name>A0A6V7V069_MELEN</name>
<accession>A0A6V7V069</accession>
<sequence>MRGGLELFVALAKDKIGDDDSPPEHTALCTNDKWGPIYKRKCDSFALGIELNTDGFRYCYSIHTLLSLRIYEYEGLNRAEDHIDNGNYFVALKSYIENLFMLYNHRTSIFDRNYGCNEDKTTLSKVHLLLEDTNIELEKMKLSAEIKKNLSEMKELLELLPRDQMLIEKNQIKKEDL</sequence>
<proteinExistence type="predicted"/>
<reference evidence="1 2" key="1">
    <citation type="submission" date="2020-08" db="EMBL/GenBank/DDBJ databases">
        <authorList>
            <person name="Koutsovoulos G."/>
            <person name="Danchin GJ E."/>
        </authorList>
    </citation>
    <scope>NUCLEOTIDE SEQUENCE [LARGE SCALE GENOMIC DNA]</scope>
</reference>
<protein>
    <submittedName>
        <fullName evidence="1">Uncharacterized protein</fullName>
    </submittedName>
</protein>
<comment type="caution">
    <text evidence="1">The sequence shown here is derived from an EMBL/GenBank/DDBJ whole genome shotgun (WGS) entry which is preliminary data.</text>
</comment>
<organism evidence="1 2">
    <name type="scientific">Meloidogyne enterolobii</name>
    <name type="common">Root-knot nematode worm</name>
    <name type="synonym">Meloidogyne mayaguensis</name>
    <dbReference type="NCBI Taxonomy" id="390850"/>
    <lineage>
        <taxon>Eukaryota</taxon>
        <taxon>Metazoa</taxon>
        <taxon>Ecdysozoa</taxon>
        <taxon>Nematoda</taxon>
        <taxon>Chromadorea</taxon>
        <taxon>Rhabditida</taxon>
        <taxon>Tylenchina</taxon>
        <taxon>Tylenchomorpha</taxon>
        <taxon>Tylenchoidea</taxon>
        <taxon>Meloidogynidae</taxon>
        <taxon>Meloidogyninae</taxon>
        <taxon>Meloidogyne</taxon>
    </lineage>
</organism>
<dbReference type="AlphaFoldDB" id="A0A6V7V069"/>